<evidence type="ECO:0000313" key="4">
    <source>
        <dbReference type="Proteomes" id="UP001298681"/>
    </source>
</evidence>
<sequence length="535" mass="56171">MKQDEGRGPQENTELYRAAMNHLRLPEDFEQRTLELAKKRMEQAQEKQAVKDVWRAKPFYRRPAAQVCFALLLLLVVGVFPVLYLTQPSLSTKSNDTAAVMQYDEAGGNGGLDGGAEAGEAEPEAGEPEAALTAGNPAEDRMDEGCIPEAASLGGAADGGVEEQASISSQDAAVEKQVQDTASSGAVPPDTGTPTANSSCAPQVFQEENPMPVQEGAGGSEAMDQSPTPGVMLRSTPEDAGQALFSADGGTLYFQPNSFSENGGKLMVWDGTTLSDTGVSNADSLLAANGGYSYTSENKLYHGTSLVRDFSGEALLGTSSFTLRVFGADSGYLYLFANNSNPSSGSDAPYAILRVTPDGTTEQILFTATGGSTGGKITQALLAENGVIYFSTEDGFYALPASGGQPRRLTANYTSVPFYLWEGEIFFIDAQSNLCAVQTNGGGARKLVDGRVLYQPAVSGGIVYYTLAVSDASASNAIYAFDLSTGDNRLVLTNTAGGADDFCQLLPAPDGLFLAKASGEIFHFQSETGALTKIS</sequence>
<feature type="compositionally biased region" description="Gly residues" evidence="1">
    <location>
        <begin position="107"/>
        <end position="117"/>
    </location>
</feature>
<protein>
    <submittedName>
        <fullName evidence="3">DUF5050 domain-containing protein</fullName>
    </submittedName>
</protein>
<proteinExistence type="predicted"/>
<accession>A0ABS9MK51</accession>
<dbReference type="SUPFAM" id="SSF69304">
    <property type="entry name" value="Tricorn protease N-terminal domain"/>
    <property type="match status" value="1"/>
</dbReference>
<evidence type="ECO:0000256" key="1">
    <source>
        <dbReference type="SAM" id="MobiDB-lite"/>
    </source>
</evidence>
<dbReference type="Proteomes" id="UP001298681">
    <property type="component" value="Unassembled WGS sequence"/>
</dbReference>
<feature type="region of interest" description="Disordered" evidence="1">
    <location>
        <begin position="104"/>
        <end position="230"/>
    </location>
</feature>
<comment type="caution">
    <text evidence="3">The sequence shown here is derived from an EMBL/GenBank/DDBJ whole genome shotgun (WGS) entry which is preliminary data.</text>
</comment>
<dbReference type="RefSeq" id="WP_237966907.1">
    <property type="nucleotide sequence ID" value="NZ_JAKNHQ010000012.1"/>
</dbReference>
<keyword evidence="4" id="KW-1185">Reference proteome</keyword>
<evidence type="ECO:0000256" key="2">
    <source>
        <dbReference type="SAM" id="Phobius"/>
    </source>
</evidence>
<dbReference type="InterPro" id="IPR015943">
    <property type="entry name" value="WD40/YVTN_repeat-like_dom_sf"/>
</dbReference>
<keyword evidence="2" id="KW-0472">Membrane</keyword>
<dbReference type="EMBL" id="JAKNHQ010000012">
    <property type="protein sequence ID" value="MCG4611186.1"/>
    <property type="molecule type" value="Genomic_DNA"/>
</dbReference>
<evidence type="ECO:0000313" key="3">
    <source>
        <dbReference type="EMBL" id="MCG4611186.1"/>
    </source>
</evidence>
<reference evidence="3 4" key="1">
    <citation type="submission" date="2022-01" db="EMBL/GenBank/DDBJ databases">
        <title>Collection of gut derived symbiotic bacterial strains cultured from healthy donors.</title>
        <authorList>
            <person name="Lin H."/>
            <person name="Kohout C."/>
            <person name="Waligurski E."/>
            <person name="Pamer E.G."/>
        </authorList>
    </citation>
    <scope>NUCLEOTIDE SEQUENCE [LARGE SCALE GENOMIC DNA]</scope>
    <source>
        <strain evidence="3 4">DFI.7.58</strain>
    </source>
</reference>
<organism evidence="3 4">
    <name type="scientific">Anaeromassilibacillus senegalensis</name>
    <dbReference type="NCBI Taxonomy" id="1673717"/>
    <lineage>
        <taxon>Bacteria</taxon>
        <taxon>Bacillati</taxon>
        <taxon>Bacillota</taxon>
        <taxon>Clostridia</taxon>
        <taxon>Eubacteriales</taxon>
        <taxon>Acutalibacteraceae</taxon>
        <taxon>Anaeromassilibacillus</taxon>
    </lineage>
</organism>
<gene>
    <name evidence="3" type="ORF">L0P57_09615</name>
</gene>
<name>A0ABS9MK51_9FIRM</name>
<feature type="transmembrane region" description="Helical" evidence="2">
    <location>
        <begin position="64"/>
        <end position="85"/>
    </location>
</feature>
<keyword evidence="2" id="KW-1133">Transmembrane helix</keyword>
<dbReference type="Gene3D" id="2.130.10.10">
    <property type="entry name" value="YVTN repeat-like/Quinoprotein amine dehydrogenase"/>
    <property type="match status" value="1"/>
</dbReference>
<keyword evidence="2" id="KW-0812">Transmembrane</keyword>
<feature type="compositionally biased region" description="Polar residues" evidence="1">
    <location>
        <begin position="192"/>
        <end position="201"/>
    </location>
</feature>